<dbReference type="SUPFAM" id="SSF160113">
    <property type="entry name" value="YegP-like"/>
    <property type="match status" value="1"/>
</dbReference>
<organism evidence="2 3">
    <name type="scientific">Pseudarthrobacter chlorophenolicus (strain ATCC 700700 / DSM 12829 / CIP 107037 / JCM 12360 / KCTC 9906 / NCIMB 13794 / A6)</name>
    <name type="common">Arthrobacter chlorophenolicus</name>
    <dbReference type="NCBI Taxonomy" id="452863"/>
    <lineage>
        <taxon>Bacteria</taxon>
        <taxon>Bacillati</taxon>
        <taxon>Actinomycetota</taxon>
        <taxon>Actinomycetes</taxon>
        <taxon>Micrococcales</taxon>
        <taxon>Micrococcaceae</taxon>
        <taxon>Pseudarthrobacter</taxon>
    </lineage>
</organism>
<name>B8HBV5_PSECP</name>
<accession>B8HBV5</accession>
<evidence type="ECO:0000313" key="3">
    <source>
        <dbReference type="Proteomes" id="UP000002505"/>
    </source>
</evidence>
<dbReference type="InterPro" id="IPR036913">
    <property type="entry name" value="YegP-like_sf"/>
</dbReference>
<dbReference type="InterPro" id="IPR010879">
    <property type="entry name" value="DUF1508"/>
</dbReference>
<dbReference type="KEGG" id="ach:Achl_0668"/>
<protein>
    <recommendedName>
        <fullName evidence="1">DUF1508 domain-containing protein</fullName>
    </recommendedName>
</protein>
<proteinExistence type="predicted"/>
<dbReference type="Gene3D" id="2.30.29.80">
    <property type="match status" value="1"/>
</dbReference>
<dbReference type="OrthoDB" id="9802792at2"/>
<reference evidence="2" key="1">
    <citation type="submission" date="2009-01" db="EMBL/GenBank/DDBJ databases">
        <title>Complete sequence of chromosome of Arthrobacter chlorophenolicus A6.</title>
        <authorList>
            <consortium name="US DOE Joint Genome Institute"/>
            <person name="Lucas S."/>
            <person name="Copeland A."/>
            <person name="Lapidus A."/>
            <person name="Glavina del Rio T."/>
            <person name="Tice H."/>
            <person name="Bruce D."/>
            <person name="Goodwin L."/>
            <person name="Pitluck S."/>
            <person name="Goltsman E."/>
            <person name="Clum A."/>
            <person name="Larimer F."/>
            <person name="Land M."/>
            <person name="Hauser L."/>
            <person name="Kyrpides N."/>
            <person name="Mikhailova N."/>
            <person name="Jansson J."/>
            <person name="Richardson P."/>
        </authorList>
    </citation>
    <scope>NUCLEOTIDE SEQUENCE [LARGE SCALE GENOMIC DNA]</scope>
    <source>
        <strain evidence="2">A6</strain>
    </source>
</reference>
<evidence type="ECO:0000313" key="2">
    <source>
        <dbReference type="EMBL" id="ACL38665.1"/>
    </source>
</evidence>
<feature type="domain" description="DUF1508" evidence="1">
    <location>
        <begin position="10"/>
        <end position="55"/>
    </location>
</feature>
<dbReference type="RefSeq" id="WP_015935890.1">
    <property type="nucleotide sequence ID" value="NC_011886.1"/>
</dbReference>
<dbReference type="eggNOG" id="COG3422">
    <property type="taxonomic scope" value="Bacteria"/>
</dbReference>
<sequence>MAGKFEVFLDSQSKFRFRLVGADGSVMAVSQAFNDKAAVVAGIAAVRECAGTGLVTDLSPAGALTPAVTVAAAPATEPTLDDRAAARLHALASAKVIRRHTAPAHWDWRRSRAELAN</sequence>
<dbReference type="EMBL" id="CP001341">
    <property type="protein sequence ID" value="ACL38665.1"/>
    <property type="molecule type" value="Genomic_DNA"/>
</dbReference>
<dbReference type="HOGENOM" id="CLU_2079877_0_0_11"/>
<gene>
    <name evidence="2" type="ordered locus">Achl_0668</name>
</gene>
<evidence type="ECO:0000259" key="1">
    <source>
        <dbReference type="Pfam" id="PF07411"/>
    </source>
</evidence>
<dbReference type="AlphaFoldDB" id="B8HBV5"/>
<dbReference type="STRING" id="452863.Achl_0668"/>
<dbReference type="Proteomes" id="UP000002505">
    <property type="component" value="Chromosome"/>
</dbReference>
<keyword evidence="3" id="KW-1185">Reference proteome</keyword>
<dbReference type="Pfam" id="PF07411">
    <property type="entry name" value="DUF1508"/>
    <property type="match status" value="1"/>
</dbReference>